<protein>
    <recommendedName>
        <fullName evidence="4 14">3-oxoacyl-[acyl-carrier-protein] synthase 2</fullName>
        <ecNumber evidence="3 14">2.3.1.179</ecNumber>
    </recommendedName>
</protein>
<evidence type="ECO:0000256" key="4">
    <source>
        <dbReference type="ARBA" id="ARBA00014657"/>
    </source>
</evidence>
<dbReference type="PANTHER" id="PTHR11712">
    <property type="entry name" value="POLYKETIDE SYNTHASE-RELATED"/>
    <property type="match status" value="1"/>
</dbReference>
<keyword evidence="8" id="KW-0443">Lipid metabolism</keyword>
<comment type="caution">
    <text evidence="17">The sequence shown here is derived from an EMBL/GenBank/DDBJ whole genome shotgun (WGS) entry which is preliminary data.</text>
</comment>
<evidence type="ECO:0000256" key="13">
    <source>
        <dbReference type="ARBA" id="ARBA00047659"/>
    </source>
</evidence>
<comment type="similarity">
    <text evidence="2 14 15">Belongs to the thiolase-like superfamily. Beta-ketoacyl-ACP synthases family.</text>
</comment>
<reference evidence="17 18" key="1">
    <citation type="submission" date="2021-05" db="EMBL/GenBank/DDBJ databases">
        <title>Fusibacter ferrireducens sp. nov., an anaerobic, sulfur- and Fe-reducing bacterium isolated from the mangrove sediment.</title>
        <authorList>
            <person name="Qiu D."/>
        </authorList>
    </citation>
    <scope>NUCLEOTIDE SEQUENCE [LARGE SCALE GENOMIC DNA]</scope>
    <source>
        <strain evidence="17 18">DSM 12116</strain>
    </source>
</reference>
<dbReference type="CDD" id="cd00834">
    <property type="entry name" value="KAS_I_II"/>
    <property type="match status" value="1"/>
</dbReference>
<keyword evidence="6 14" id="KW-0808">Transferase</keyword>
<dbReference type="InterPro" id="IPR020841">
    <property type="entry name" value="PKS_Beta-ketoAc_synthase_dom"/>
</dbReference>
<evidence type="ECO:0000256" key="3">
    <source>
        <dbReference type="ARBA" id="ARBA00012356"/>
    </source>
</evidence>
<evidence type="ECO:0000256" key="14">
    <source>
        <dbReference type="PIRNR" id="PIRNR000447"/>
    </source>
</evidence>
<dbReference type="InterPro" id="IPR014030">
    <property type="entry name" value="Ketoacyl_synth_N"/>
</dbReference>
<evidence type="ECO:0000256" key="2">
    <source>
        <dbReference type="ARBA" id="ARBA00008467"/>
    </source>
</evidence>
<dbReference type="RefSeq" id="WP_213238020.1">
    <property type="nucleotide sequence ID" value="NZ_JAHBCL010000032.1"/>
</dbReference>
<keyword evidence="18" id="KW-1185">Reference proteome</keyword>
<sequence>MKNRVVITGMGTISPIGTGRKNFWDAIMAGKCGISPIESFDTENFKVKVSGEVKDFVVTDYINKKEAKRMDRFTHFAIAASKLAVEDAKLEINDDNAENIGVYLGSGIGGLNTIEENAAKLTTVGADRISPFFIPMSISNMAAGNVSIALGVKGSCLTYNTACASSASAIGEALKELRGGYHDVIIAGGAEASISKLGIGGFQAMTALCEAHDPMRASIPFDKERSGFVMSEGAAMLVLETLEHAQKRGATIYAEVLGYGSTSDSHHITTPAPGGEGGARAIKRALKDAGLAPEQISYINAHGTSTPYNDIFETAAIKAAFGDYAYKVPVSSTKSMTGHLLGAAGGIESMVCVESILNNYIPPTINLQELDPLCDLDYVPNEGRHQPVQYTLTNSLGFGGHNATLIFGKFEA</sequence>
<dbReference type="SUPFAM" id="SSF53901">
    <property type="entry name" value="Thiolase-like"/>
    <property type="match status" value="2"/>
</dbReference>
<comment type="pathway">
    <text evidence="1 14">Lipid metabolism; fatty acid biosynthesis.</text>
</comment>
<dbReference type="InterPro" id="IPR016039">
    <property type="entry name" value="Thiolase-like"/>
</dbReference>
<proteinExistence type="inferred from homology"/>
<dbReference type="PANTHER" id="PTHR11712:SF336">
    <property type="entry name" value="3-OXOACYL-[ACYL-CARRIER-PROTEIN] SYNTHASE, MITOCHONDRIAL"/>
    <property type="match status" value="1"/>
</dbReference>
<dbReference type="InterPro" id="IPR014031">
    <property type="entry name" value="Ketoacyl_synth_C"/>
</dbReference>
<dbReference type="NCBIfam" id="TIGR03150">
    <property type="entry name" value="fabF"/>
    <property type="match status" value="1"/>
</dbReference>
<dbReference type="Gene3D" id="3.40.47.10">
    <property type="match status" value="1"/>
</dbReference>
<evidence type="ECO:0000256" key="7">
    <source>
        <dbReference type="ARBA" id="ARBA00022832"/>
    </source>
</evidence>
<dbReference type="EMBL" id="JAHBCL010000032">
    <property type="protein sequence ID" value="MBS7528163.1"/>
    <property type="molecule type" value="Genomic_DNA"/>
</dbReference>
<keyword evidence="9 14" id="KW-0275">Fatty acid biosynthesis</keyword>
<keyword evidence="7" id="KW-0276">Fatty acid metabolism</keyword>
<evidence type="ECO:0000256" key="5">
    <source>
        <dbReference type="ARBA" id="ARBA00022516"/>
    </source>
</evidence>
<dbReference type="Pfam" id="PF00109">
    <property type="entry name" value="ketoacyl-synt"/>
    <property type="match status" value="1"/>
</dbReference>
<dbReference type="NCBIfam" id="NF005589">
    <property type="entry name" value="PRK07314.1"/>
    <property type="match status" value="1"/>
</dbReference>
<keyword evidence="10 14" id="KW-0012">Acyltransferase</keyword>
<evidence type="ECO:0000256" key="11">
    <source>
        <dbReference type="ARBA" id="ARBA00024006"/>
    </source>
</evidence>
<accession>A0ABS5PSN0</accession>
<evidence type="ECO:0000256" key="15">
    <source>
        <dbReference type="RuleBase" id="RU003694"/>
    </source>
</evidence>
<comment type="catalytic activity">
    <reaction evidence="12 14">
        <text>(9Z)-hexadecenoyl-[ACP] + malonyl-[ACP] + H(+) = 3-oxo-(11Z)-octadecenoyl-[ACP] + holo-[ACP] + CO2</text>
        <dbReference type="Rhea" id="RHEA:55040"/>
        <dbReference type="Rhea" id="RHEA-COMP:9623"/>
        <dbReference type="Rhea" id="RHEA-COMP:9685"/>
        <dbReference type="Rhea" id="RHEA-COMP:10800"/>
        <dbReference type="Rhea" id="RHEA-COMP:14074"/>
        <dbReference type="ChEBI" id="CHEBI:15378"/>
        <dbReference type="ChEBI" id="CHEBI:16526"/>
        <dbReference type="ChEBI" id="CHEBI:64479"/>
        <dbReference type="ChEBI" id="CHEBI:78449"/>
        <dbReference type="ChEBI" id="CHEBI:83989"/>
        <dbReference type="ChEBI" id="CHEBI:138538"/>
        <dbReference type="EC" id="2.3.1.179"/>
    </reaction>
</comment>
<evidence type="ECO:0000256" key="1">
    <source>
        <dbReference type="ARBA" id="ARBA00005194"/>
    </source>
</evidence>
<dbReference type="EC" id="2.3.1.179" evidence="3 14"/>
<organism evidence="17 18">
    <name type="scientific">Fusibacter paucivorans</name>
    <dbReference type="NCBI Taxonomy" id="76009"/>
    <lineage>
        <taxon>Bacteria</taxon>
        <taxon>Bacillati</taxon>
        <taxon>Bacillota</taxon>
        <taxon>Clostridia</taxon>
        <taxon>Eubacteriales</taxon>
        <taxon>Eubacteriales Family XII. Incertae Sedis</taxon>
        <taxon>Fusibacter</taxon>
    </lineage>
</organism>
<evidence type="ECO:0000313" key="17">
    <source>
        <dbReference type="EMBL" id="MBS7528163.1"/>
    </source>
</evidence>
<name>A0ABS5PSN0_9FIRM</name>
<evidence type="ECO:0000256" key="10">
    <source>
        <dbReference type="ARBA" id="ARBA00023315"/>
    </source>
</evidence>
<comment type="function">
    <text evidence="11 14">Involved in the type II fatty acid elongation cycle. Catalyzes the elongation of a wide range of acyl-ACP by the addition of two carbons from malonyl-ACP to an acyl acceptor. Can efficiently catalyze the conversion of palmitoleoyl-ACP (cis-hexadec-9-enoyl-ACP) to cis-vaccenoyl-ACP (cis-octadec-11-enoyl-ACP), an essential step in the thermal regulation of fatty acid composition.</text>
</comment>
<dbReference type="InterPro" id="IPR017568">
    <property type="entry name" value="3-oxoacyl-ACP_synth-2"/>
</dbReference>
<evidence type="ECO:0000256" key="12">
    <source>
        <dbReference type="ARBA" id="ARBA00047318"/>
    </source>
</evidence>
<dbReference type="SMART" id="SM00825">
    <property type="entry name" value="PKS_KS"/>
    <property type="match status" value="1"/>
</dbReference>
<dbReference type="GO" id="GO:0004315">
    <property type="term" value="F:3-oxoacyl-[acyl-carrier-protein] synthase activity"/>
    <property type="evidence" value="ECO:0007669"/>
    <property type="project" value="UniProtKB-EC"/>
</dbReference>
<evidence type="ECO:0000313" key="18">
    <source>
        <dbReference type="Proteomes" id="UP000746471"/>
    </source>
</evidence>
<evidence type="ECO:0000256" key="9">
    <source>
        <dbReference type="ARBA" id="ARBA00023160"/>
    </source>
</evidence>
<dbReference type="PROSITE" id="PS52004">
    <property type="entry name" value="KS3_2"/>
    <property type="match status" value="1"/>
</dbReference>
<comment type="catalytic activity">
    <reaction evidence="13 14">
        <text>a fatty acyl-[ACP] + malonyl-[ACP] + H(+) = a 3-oxoacyl-[ACP] + holo-[ACP] + CO2</text>
        <dbReference type="Rhea" id="RHEA:22836"/>
        <dbReference type="Rhea" id="RHEA-COMP:9623"/>
        <dbReference type="Rhea" id="RHEA-COMP:9685"/>
        <dbReference type="Rhea" id="RHEA-COMP:9916"/>
        <dbReference type="Rhea" id="RHEA-COMP:14125"/>
        <dbReference type="ChEBI" id="CHEBI:15378"/>
        <dbReference type="ChEBI" id="CHEBI:16526"/>
        <dbReference type="ChEBI" id="CHEBI:64479"/>
        <dbReference type="ChEBI" id="CHEBI:78449"/>
        <dbReference type="ChEBI" id="CHEBI:78776"/>
        <dbReference type="ChEBI" id="CHEBI:138651"/>
    </reaction>
</comment>
<dbReference type="Pfam" id="PF02801">
    <property type="entry name" value="Ketoacyl-synt_C"/>
    <property type="match status" value="1"/>
</dbReference>
<evidence type="ECO:0000256" key="8">
    <source>
        <dbReference type="ARBA" id="ARBA00023098"/>
    </source>
</evidence>
<dbReference type="PIRSF" id="PIRSF000447">
    <property type="entry name" value="KAS_II"/>
    <property type="match status" value="1"/>
</dbReference>
<keyword evidence="5 14" id="KW-0444">Lipid biosynthesis</keyword>
<feature type="domain" description="Ketosynthase family 3 (KS3)" evidence="16">
    <location>
        <begin position="2"/>
        <end position="409"/>
    </location>
</feature>
<dbReference type="Proteomes" id="UP000746471">
    <property type="component" value="Unassembled WGS sequence"/>
</dbReference>
<evidence type="ECO:0000256" key="6">
    <source>
        <dbReference type="ARBA" id="ARBA00022679"/>
    </source>
</evidence>
<gene>
    <name evidence="17" type="primary">fabF</name>
    <name evidence="17" type="ORF">KHM83_15860</name>
</gene>
<dbReference type="InterPro" id="IPR000794">
    <property type="entry name" value="Beta-ketoacyl_synthase"/>
</dbReference>
<evidence type="ECO:0000259" key="16">
    <source>
        <dbReference type="PROSITE" id="PS52004"/>
    </source>
</evidence>